<accession>A0A848IL18</accession>
<name>A0A848IL18_9BURK</name>
<dbReference type="RefSeq" id="WP_169487341.1">
    <property type="nucleotide sequence ID" value="NZ_JABBGJ010000022.1"/>
</dbReference>
<dbReference type="Proteomes" id="UP000544134">
    <property type="component" value="Unassembled WGS sequence"/>
</dbReference>
<protein>
    <submittedName>
        <fullName evidence="1">Uncharacterized protein</fullName>
    </submittedName>
</protein>
<sequence length="55" mass="6036">MKNKTPRSEKRGVGQQPAGFFREAPFFFNYPAGLTQASAEQLEDQAAIFAVRGAC</sequence>
<organism evidence="1 2">
    <name type="scientific">Paraburkholderia polaris</name>
    <dbReference type="NCBI Taxonomy" id="2728848"/>
    <lineage>
        <taxon>Bacteria</taxon>
        <taxon>Pseudomonadati</taxon>
        <taxon>Pseudomonadota</taxon>
        <taxon>Betaproteobacteria</taxon>
        <taxon>Burkholderiales</taxon>
        <taxon>Burkholderiaceae</taxon>
        <taxon>Paraburkholderia</taxon>
    </lineage>
</organism>
<keyword evidence="2" id="KW-1185">Reference proteome</keyword>
<reference evidence="1 2" key="1">
    <citation type="submission" date="2020-04" db="EMBL/GenBank/DDBJ databases">
        <title>Paraburkholderia sp. RP-4-7 isolated from soil.</title>
        <authorList>
            <person name="Dahal R.H."/>
        </authorList>
    </citation>
    <scope>NUCLEOTIDE SEQUENCE [LARGE SCALE GENOMIC DNA]</scope>
    <source>
        <strain evidence="1 2">RP-4-7</strain>
    </source>
</reference>
<evidence type="ECO:0000313" key="1">
    <source>
        <dbReference type="EMBL" id="NMM00414.1"/>
    </source>
</evidence>
<dbReference type="AlphaFoldDB" id="A0A848IL18"/>
<dbReference type="EMBL" id="JABBGJ010000022">
    <property type="protein sequence ID" value="NMM00414.1"/>
    <property type="molecule type" value="Genomic_DNA"/>
</dbReference>
<comment type="caution">
    <text evidence="1">The sequence shown here is derived from an EMBL/GenBank/DDBJ whole genome shotgun (WGS) entry which is preliminary data.</text>
</comment>
<evidence type="ECO:0000313" key="2">
    <source>
        <dbReference type="Proteomes" id="UP000544134"/>
    </source>
</evidence>
<proteinExistence type="predicted"/>
<gene>
    <name evidence="1" type="ORF">HHL24_21050</name>
</gene>